<organism evidence="2">
    <name type="scientific">Sorangium cellulosum</name>
    <name type="common">Polyangium cellulosum</name>
    <dbReference type="NCBI Taxonomy" id="56"/>
    <lineage>
        <taxon>Bacteria</taxon>
        <taxon>Pseudomonadati</taxon>
        <taxon>Myxococcota</taxon>
        <taxon>Polyangia</taxon>
        <taxon>Polyangiales</taxon>
        <taxon>Polyangiaceae</taxon>
        <taxon>Sorangium</taxon>
    </lineage>
</organism>
<feature type="signal peptide" evidence="1">
    <location>
        <begin position="1"/>
        <end position="18"/>
    </location>
</feature>
<reference evidence="2" key="1">
    <citation type="journal article" date="2018" name="J. Ind. Microbiol. Biotechnol.">
        <title>Genome mining reveals uncommon alkylpyrones as type III PKS products from myxobacteria.</title>
        <authorList>
            <person name="Hug J.J."/>
            <person name="Panter F."/>
            <person name="Krug D."/>
            <person name="Muller R."/>
        </authorList>
    </citation>
    <scope>NUCLEOTIDE SEQUENCE</scope>
    <source>
        <strain evidence="2">So ce1128</strain>
    </source>
</reference>
<feature type="chain" id="PRO_5018766544" description="SH3b domain-containing protein" evidence="1">
    <location>
        <begin position="19"/>
        <end position="130"/>
    </location>
</feature>
<dbReference type="Gene3D" id="2.30.30.40">
    <property type="entry name" value="SH3 Domains"/>
    <property type="match status" value="1"/>
</dbReference>
<dbReference type="PROSITE" id="PS51257">
    <property type="entry name" value="PROKAR_LIPOPROTEIN"/>
    <property type="match status" value="1"/>
</dbReference>
<evidence type="ECO:0008006" key="3">
    <source>
        <dbReference type="Google" id="ProtNLM"/>
    </source>
</evidence>
<proteinExistence type="predicted"/>
<name>A0A3S5GYD5_SORCE</name>
<accession>A0A3S5GYD5</accession>
<sequence>MKKLVASLALSFISMVVAGCMAGVDDGEVEGGQVAGEEGAVNESAGDENVGEASDAIMRDAWNGSCAQTLSLRTAPNGGYACGYPIYYGTLLWVYSIHDSWAYVYVGSSSGCAGMYGYVLKDYVSRSCIP</sequence>
<dbReference type="EMBL" id="MH908921">
    <property type="protein sequence ID" value="AYM54348.1"/>
    <property type="molecule type" value="Genomic_DNA"/>
</dbReference>
<protein>
    <recommendedName>
        <fullName evidence="3">SH3b domain-containing protein</fullName>
    </recommendedName>
</protein>
<dbReference type="AlphaFoldDB" id="A0A3S5GYD5"/>
<evidence type="ECO:0000313" key="2">
    <source>
        <dbReference type="EMBL" id="AYM54348.1"/>
    </source>
</evidence>
<evidence type="ECO:0000256" key="1">
    <source>
        <dbReference type="SAM" id="SignalP"/>
    </source>
</evidence>
<keyword evidence="1" id="KW-0732">Signal</keyword>